<organism evidence="2 3">
    <name type="scientific">Streblomastix strix</name>
    <dbReference type="NCBI Taxonomy" id="222440"/>
    <lineage>
        <taxon>Eukaryota</taxon>
        <taxon>Metamonada</taxon>
        <taxon>Preaxostyla</taxon>
        <taxon>Oxymonadida</taxon>
        <taxon>Streblomastigidae</taxon>
        <taxon>Streblomastix</taxon>
    </lineage>
</organism>
<proteinExistence type="predicted"/>
<accession>A0A5J4VXQ2</accession>
<feature type="compositionally biased region" description="Polar residues" evidence="1">
    <location>
        <begin position="1"/>
        <end position="10"/>
    </location>
</feature>
<reference evidence="2 3" key="1">
    <citation type="submission" date="2019-03" db="EMBL/GenBank/DDBJ databases">
        <title>Single cell metagenomics reveals metabolic interactions within the superorganism composed of flagellate Streblomastix strix and complex community of Bacteroidetes bacteria on its surface.</title>
        <authorList>
            <person name="Treitli S.C."/>
            <person name="Kolisko M."/>
            <person name="Husnik F."/>
            <person name="Keeling P."/>
            <person name="Hampl V."/>
        </authorList>
    </citation>
    <scope>NUCLEOTIDE SEQUENCE [LARGE SCALE GENOMIC DNA]</scope>
    <source>
        <strain evidence="2">ST1C</strain>
    </source>
</reference>
<feature type="region of interest" description="Disordered" evidence="1">
    <location>
        <begin position="77"/>
        <end position="107"/>
    </location>
</feature>
<dbReference type="EMBL" id="SNRW01004506">
    <property type="protein sequence ID" value="KAA6387123.1"/>
    <property type="molecule type" value="Genomic_DNA"/>
</dbReference>
<evidence type="ECO:0000313" key="3">
    <source>
        <dbReference type="Proteomes" id="UP000324800"/>
    </source>
</evidence>
<sequence>MSSPQESNATQQSSSSSQDPFESNNIRRDVINMFDEERREILAKLNFMNTGIYPEDPDLELKIQMLSVYLINKAQHPDMSSKTRKVKEKEKQQSPRIEPHEAVHESSQLGNKFICMIKDVIAVSQDIDEPLAPKTK</sequence>
<evidence type="ECO:0000256" key="1">
    <source>
        <dbReference type="SAM" id="MobiDB-lite"/>
    </source>
</evidence>
<comment type="caution">
    <text evidence="2">The sequence shown here is derived from an EMBL/GenBank/DDBJ whole genome shotgun (WGS) entry which is preliminary data.</text>
</comment>
<evidence type="ECO:0000313" key="2">
    <source>
        <dbReference type="EMBL" id="KAA6387123.1"/>
    </source>
</evidence>
<dbReference type="Proteomes" id="UP000324800">
    <property type="component" value="Unassembled WGS sequence"/>
</dbReference>
<feature type="compositionally biased region" description="Basic and acidic residues" evidence="1">
    <location>
        <begin position="77"/>
        <end position="104"/>
    </location>
</feature>
<gene>
    <name evidence="2" type="ORF">EZS28_017347</name>
</gene>
<dbReference type="AlphaFoldDB" id="A0A5J4VXQ2"/>
<protein>
    <submittedName>
        <fullName evidence="2">Uncharacterized protein</fullName>
    </submittedName>
</protein>
<feature type="region of interest" description="Disordered" evidence="1">
    <location>
        <begin position="1"/>
        <end position="29"/>
    </location>
</feature>
<name>A0A5J4VXQ2_9EUKA</name>
<feature type="non-terminal residue" evidence="2">
    <location>
        <position position="136"/>
    </location>
</feature>